<dbReference type="EMBL" id="CP092109">
    <property type="protein sequence ID" value="UWZ80321.1"/>
    <property type="molecule type" value="Genomic_DNA"/>
</dbReference>
<protein>
    <recommendedName>
        <fullName evidence="4">Extracellular repeat, HAF family</fullName>
    </recommendedName>
</protein>
<dbReference type="RefSeq" id="WP_260748678.1">
    <property type="nucleotide sequence ID" value="NZ_CP092109.1"/>
</dbReference>
<accession>A0ABY5ZNL3</accession>
<keyword evidence="1" id="KW-0732">Signal</keyword>
<gene>
    <name evidence="2" type="ORF">L9S41_02700</name>
</gene>
<dbReference type="PROSITE" id="PS51257">
    <property type="entry name" value="PROKAR_LIPOPROTEIN"/>
    <property type="match status" value="1"/>
</dbReference>
<feature type="signal peptide" evidence="1">
    <location>
        <begin position="1"/>
        <end position="20"/>
    </location>
</feature>
<organism evidence="2 3">
    <name type="scientific">Geoalkalibacter halelectricus</name>
    <dbReference type="NCBI Taxonomy" id="2847045"/>
    <lineage>
        <taxon>Bacteria</taxon>
        <taxon>Pseudomonadati</taxon>
        <taxon>Thermodesulfobacteriota</taxon>
        <taxon>Desulfuromonadia</taxon>
        <taxon>Desulfuromonadales</taxon>
        <taxon>Geoalkalibacteraceae</taxon>
        <taxon>Geoalkalibacter</taxon>
    </lineage>
</organism>
<evidence type="ECO:0000313" key="2">
    <source>
        <dbReference type="EMBL" id="UWZ80321.1"/>
    </source>
</evidence>
<sequence>MKRFRLFLIGLVAVGAMTMAGCGGSSSSGPGPGPDPEVPPPVAEIEFETPDVAPPHADSTFSAGVAISAEGFAVGYGDDGTGVTKGVRWDVTDPATAVVLLPVEGNQYSAAYGVADELSVGETGIVVGEAADANTRAAYWQGNGEAVLLLHGDLPAGPSAAYSINSGGEIVGEASDLDGNTVAVYWESFSATPLVLAHLSDAAVSSAYFIGDNGVIVGESVMDDRLRAVKWEPNGNGGFLPPEPMDVLDNNQTASVAFGVDFEGRVVGEAELLENGNRVVYGMLWDTDGVVLQSLAGASFQSINTTVNNRIVGYTQALSGGQETATIWNRADLNDNQALAPAFSMAFGINDDSQVVGIADNQVAIAVPVEP</sequence>
<keyword evidence="3" id="KW-1185">Reference proteome</keyword>
<proteinExistence type="predicted"/>
<evidence type="ECO:0000256" key="1">
    <source>
        <dbReference type="SAM" id="SignalP"/>
    </source>
</evidence>
<evidence type="ECO:0008006" key="4">
    <source>
        <dbReference type="Google" id="ProtNLM"/>
    </source>
</evidence>
<reference evidence="2" key="1">
    <citation type="journal article" date="2022" name="Environ. Microbiol.">
        <title>Geoalkalibacter halelectricus SAP #1 sp. nov. possessing extracellular electron transfer and mineral#reducing capabilities from a haloalkaline environment.</title>
        <authorList>
            <person name="Yadav S."/>
            <person name="Singh R."/>
            <person name="Sundharam S.S."/>
            <person name="Chaudhary S."/>
            <person name="Krishnamurthi S."/>
            <person name="Patil S.A."/>
        </authorList>
    </citation>
    <scope>NUCLEOTIDE SEQUENCE</scope>
    <source>
        <strain evidence="2">SAP-1</strain>
    </source>
</reference>
<evidence type="ECO:0000313" key="3">
    <source>
        <dbReference type="Proteomes" id="UP001060414"/>
    </source>
</evidence>
<name>A0ABY5ZNL3_9BACT</name>
<feature type="chain" id="PRO_5045189549" description="Extracellular repeat, HAF family" evidence="1">
    <location>
        <begin position="21"/>
        <end position="371"/>
    </location>
</feature>
<dbReference type="Proteomes" id="UP001060414">
    <property type="component" value="Chromosome"/>
</dbReference>